<evidence type="ECO:0000256" key="4">
    <source>
        <dbReference type="ARBA" id="ARBA00022833"/>
    </source>
</evidence>
<feature type="region of interest" description="Disordered" evidence="10">
    <location>
        <begin position="1160"/>
        <end position="1212"/>
    </location>
</feature>
<dbReference type="Gene3D" id="2.30.30.380">
    <property type="entry name" value="Zn-finger domain of Sec23/24"/>
    <property type="match status" value="1"/>
</dbReference>
<feature type="compositionally biased region" description="Polar residues" evidence="10">
    <location>
        <begin position="969"/>
        <end position="981"/>
    </location>
</feature>
<feature type="compositionally biased region" description="Basic and acidic residues" evidence="10">
    <location>
        <begin position="216"/>
        <end position="226"/>
    </location>
</feature>
<dbReference type="PROSITE" id="PS01358">
    <property type="entry name" value="ZF_RANBP2_1"/>
    <property type="match status" value="2"/>
</dbReference>
<dbReference type="InterPro" id="IPR036568">
    <property type="entry name" value="GGCT-like_sf"/>
</dbReference>
<keyword evidence="9" id="KW-0175">Coiled coil</keyword>
<evidence type="ECO:0000256" key="3">
    <source>
        <dbReference type="ARBA" id="ARBA00022771"/>
    </source>
</evidence>
<evidence type="ECO:0000256" key="8">
    <source>
        <dbReference type="PROSITE-ProRule" id="PRU00322"/>
    </source>
</evidence>
<feature type="binding site" evidence="7">
    <location>
        <position position="170"/>
    </location>
    <ligand>
        <name>substrate</name>
    </ligand>
</feature>
<accession>A0A6H5G5S0</accession>
<dbReference type="Gene3D" id="3.10.490.10">
    <property type="entry name" value="Gamma-glutamyl cyclotransferase-like"/>
    <property type="match status" value="1"/>
</dbReference>
<feature type="compositionally biased region" description="Polar residues" evidence="10">
    <location>
        <begin position="1108"/>
        <end position="1119"/>
    </location>
</feature>
<feature type="compositionally biased region" description="Low complexity" evidence="10">
    <location>
        <begin position="1035"/>
        <end position="1049"/>
    </location>
</feature>
<keyword evidence="5" id="KW-0456">Lyase</keyword>
<evidence type="ECO:0000259" key="12">
    <source>
        <dbReference type="PROSITE" id="PS50199"/>
    </source>
</evidence>
<feature type="region of interest" description="Disordered" evidence="10">
    <location>
        <begin position="1280"/>
        <end position="1301"/>
    </location>
</feature>
<feature type="region of interest" description="Disordered" evidence="10">
    <location>
        <begin position="534"/>
        <end position="586"/>
    </location>
</feature>
<dbReference type="GO" id="GO:0003839">
    <property type="term" value="F:gamma-glutamylcyclotransferase activity"/>
    <property type="evidence" value="ECO:0007669"/>
    <property type="project" value="UniProtKB-EC"/>
</dbReference>
<feature type="region of interest" description="Disordered" evidence="10">
    <location>
        <begin position="1084"/>
        <end position="1119"/>
    </location>
</feature>
<gene>
    <name evidence="13" type="ORF">NTEN_LOCUS3939</name>
</gene>
<dbReference type="SMART" id="SM00547">
    <property type="entry name" value="ZnF_RBZ"/>
    <property type="match status" value="2"/>
</dbReference>
<feature type="domain" description="RanBP2-type" evidence="12">
    <location>
        <begin position="1449"/>
        <end position="1483"/>
    </location>
</feature>
<dbReference type="GO" id="GO:0008270">
    <property type="term" value="F:zinc ion binding"/>
    <property type="evidence" value="ECO:0007669"/>
    <property type="project" value="UniProtKB-KW"/>
</dbReference>
<evidence type="ECO:0000256" key="11">
    <source>
        <dbReference type="SAM" id="SignalP"/>
    </source>
</evidence>
<feature type="compositionally biased region" description="Basic and acidic residues" evidence="10">
    <location>
        <begin position="1238"/>
        <end position="1259"/>
    </location>
</feature>
<keyword evidence="4" id="KW-0862">Zinc</keyword>
<sequence length="1598" mass="176505">MSARSVLPVLFTCLIVCSPYLLASAKAEPLDTADGPVMSATFKYFAYGSNLLAQRIHLNNPSAKRSGNGKLAAWRLDFGEYESKRWGGHPATIVPDEAATVWGAIWDVGIENMADLDRQEGVDKNVYRAVELSVVTSSGQIVKCRSYCLVNQPGAAKPDGTPSYLPSKVYLDTIVRGTFESGRLEGVKSEACLYSVVLEKEEYVYRERNRMTRAGRELRRSEETLHRPSSAACSSRSTGAARRDSNRSSGLFSIFRWFKRDKSDESQEDSPPLIGTLRRADGSLSGSVDTLFSTATARSFAFVPPNHYRPYGAANPPEIRINPGPETNTYKNRIRQRDLRRKAEKNVSLKEKYQLYDSETLSRSVDKINEVRETTESPSESKNSSIRRRKRPAPPPPSANKSDSNSETSLPATLVSNDENQDGRQHRRTLSEPSPTKYVRPCHIQGKRKAPQPPLDSNPGENTLSLQRKKRQAPPPPIQRSPSDEITDILRGAANDLTGSDSSLNNYETASTASTVDISQAEVVSTDTLRLERGYLKPTRGDKPMELRYTPTSPVSPRPWYKRNTASRENSFSRSSDKKKEREKRRVEDWMIESGIPRRPNQLPENKFNIFAKMDKTEEKRRSQISILTNISELDREAAEIVQKNKEREKALLDNQNNRFYRTGNGSMLNGYFNNAQHNLQVNGTQDIISLFNSVTHLADVAVSNAFYLHRNDLPTRENEQQRSTVSNERVHHVIVNSEQTNSPIVTEPQPGPSGLGKIARVTIEELDDFDKERNSRAQALYEANRLQRHQSPIIPTIKEVSESAAATPAATPSSTVANTPNDPIPPAMPGCSSAIVPPKPLQRVPAIPASVLKPVVHVVWDCPRCTLENPRWKITCEACDMWRPVPCEFKEVTPKHPLPLAVLRIVEPKDREPSVVITEITEEEPHINGSPQTNGLQLNEYRRNKSDMNLDLKDGKTKRSSQGLTISDLLFNTQGNQTPKDNIKKKDALNGLNLPPNDNKDYTNNIQQQSDVVTSKPLNTSKLVNVEDRQPTPSASGSSVSSLSSTNSDHVQAKVEQPAVKKDIVEPEEIRKARLAFFEKFGRSTSSQPKVEDKKKGEDDPAKKSDVCQQKISSTPASRLNLLGAENLPSAHPEAPMNTNFVTATSSTSEVKGVRNDANYSSINSNLDGSQIKISSSDKLESNAKASPRLRPKHSTVLEEGSVKETQTSADMNALGASSSLGEDKMKLRAILKEMKHSLPKRSKEGKGIESSKEKEGNTDVGPKLIQETKVASPKLGAIRKTPVPTPRKSTEISKASQGPNDKKAEAYLVESTTIVEEIKVKKPEKTDVVHQVDPVVRQIVPPTKPPSGKEVVVPITLEETTIQNGVLYTSVSKKAKRIGSGTFQLMRPRDFANIKAIKTGSEAAGGSEAPMYANVATNPSAASAPGTSNDEDGQKEVEMLSLQLTEPQGLAHFRGWKCGRCTLVNLSHQIGCGACGSSREQEEPQIGKIPQRPRRKEKHVDNTEDSNAENLVTPDVYERHLAKSIALAEKKIGNAFHCKTPDCKGWCIFEDNVNTFRCPVCTRPNCLTCQGKGDTSGGCQCGVNGVKCHPKCTYCH</sequence>
<feature type="compositionally biased region" description="Polar residues" evidence="10">
    <location>
        <begin position="407"/>
        <end position="418"/>
    </location>
</feature>
<keyword evidence="3 8" id="KW-0863">Zinc-finger</keyword>
<dbReference type="EC" id="4.3.2.9" evidence="1"/>
<keyword evidence="14" id="KW-1185">Reference proteome</keyword>
<feature type="region of interest" description="Disordered" evidence="10">
    <location>
        <begin position="313"/>
        <end position="345"/>
    </location>
</feature>
<dbReference type="InterPro" id="IPR017939">
    <property type="entry name" value="G-Glutamylcylcotransferase"/>
</dbReference>
<dbReference type="CDD" id="cd20345">
    <property type="entry name" value="BRcat_RBR_HOIL1"/>
    <property type="match status" value="1"/>
</dbReference>
<name>A0A6H5G5S0_9HEMI</name>
<feature type="compositionally biased region" description="Basic and acidic residues" evidence="10">
    <location>
        <begin position="575"/>
        <end position="586"/>
    </location>
</feature>
<feature type="compositionally biased region" description="Basic and acidic residues" evidence="10">
    <location>
        <begin position="1091"/>
        <end position="1107"/>
    </location>
</feature>
<keyword evidence="11" id="KW-0732">Signal</keyword>
<evidence type="ECO:0000313" key="14">
    <source>
        <dbReference type="Proteomes" id="UP000479000"/>
    </source>
</evidence>
<feature type="coiled-coil region" evidence="9">
    <location>
        <begin position="631"/>
        <end position="659"/>
    </location>
</feature>
<evidence type="ECO:0000256" key="7">
    <source>
        <dbReference type="PIRSR" id="PIRSR617939-2"/>
    </source>
</evidence>
<evidence type="ECO:0000256" key="2">
    <source>
        <dbReference type="ARBA" id="ARBA00022723"/>
    </source>
</evidence>
<dbReference type="Pfam" id="PF13772">
    <property type="entry name" value="AIG2_2"/>
    <property type="match status" value="1"/>
</dbReference>
<dbReference type="EMBL" id="CADCXU010005899">
    <property type="protein sequence ID" value="CAA9997645.1"/>
    <property type="molecule type" value="Genomic_DNA"/>
</dbReference>
<dbReference type="Proteomes" id="UP000479000">
    <property type="component" value="Unassembled WGS sequence"/>
</dbReference>
<feature type="region of interest" description="Disordered" evidence="10">
    <location>
        <begin position="1477"/>
        <end position="1514"/>
    </location>
</feature>
<organism evidence="13 14">
    <name type="scientific">Nesidiocoris tenuis</name>
    <dbReference type="NCBI Taxonomy" id="355587"/>
    <lineage>
        <taxon>Eukaryota</taxon>
        <taxon>Metazoa</taxon>
        <taxon>Ecdysozoa</taxon>
        <taxon>Arthropoda</taxon>
        <taxon>Hexapoda</taxon>
        <taxon>Insecta</taxon>
        <taxon>Pterygota</taxon>
        <taxon>Neoptera</taxon>
        <taxon>Paraneoptera</taxon>
        <taxon>Hemiptera</taxon>
        <taxon>Heteroptera</taxon>
        <taxon>Panheteroptera</taxon>
        <taxon>Cimicomorpha</taxon>
        <taxon>Miridae</taxon>
        <taxon>Dicyphina</taxon>
        <taxon>Nesidiocoris</taxon>
    </lineage>
</organism>
<protein>
    <recommendedName>
        <fullName evidence="1">gamma-glutamylcyclotransferase</fullName>
        <ecNumber evidence="1">4.3.2.9</ecNumber>
    </recommendedName>
</protein>
<dbReference type="PROSITE" id="PS50199">
    <property type="entry name" value="ZF_RANBP2_2"/>
    <property type="match status" value="1"/>
</dbReference>
<evidence type="ECO:0000256" key="1">
    <source>
        <dbReference type="ARBA" id="ARBA00012346"/>
    </source>
</evidence>
<dbReference type="InterPro" id="IPR013024">
    <property type="entry name" value="GGCT-like"/>
</dbReference>
<dbReference type="PANTHER" id="PTHR12935">
    <property type="entry name" value="GAMMA-GLUTAMYLCYCLOTRANSFERASE"/>
    <property type="match status" value="1"/>
</dbReference>
<feature type="region of interest" description="Disordered" evidence="10">
    <location>
        <begin position="1238"/>
        <end position="1261"/>
    </location>
</feature>
<feature type="compositionally biased region" description="Basic and acidic residues" evidence="10">
    <location>
        <begin position="534"/>
        <end position="546"/>
    </location>
</feature>
<feature type="chain" id="PRO_5026149415" description="gamma-glutamylcyclotransferase" evidence="11">
    <location>
        <begin position="28"/>
        <end position="1598"/>
    </location>
</feature>
<dbReference type="SUPFAM" id="SSF110857">
    <property type="entry name" value="Gamma-glutamyl cyclotransferase-like"/>
    <property type="match status" value="1"/>
</dbReference>
<proteinExistence type="predicted"/>
<evidence type="ECO:0000313" key="13">
    <source>
        <dbReference type="EMBL" id="CAA9997645.1"/>
    </source>
</evidence>
<dbReference type="PANTHER" id="PTHR12935:SF0">
    <property type="entry name" value="GAMMA-GLUTAMYLCYCLOTRANSFERASE"/>
    <property type="match status" value="1"/>
</dbReference>
<feature type="compositionally biased region" description="Polar residues" evidence="10">
    <location>
        <begin position="1160"/>
        <end position="1176"/>
    </location>
</feature>
<feature type="signal peptide" evidence="11">
    <location>
        <begin position="1"/>
        <end position="27"/>
    </location>
</feature>
<dbReference type="OrthoDB" id="261960at2759"/>
<feature type="region of interest" description="Disordered" evidence="10">
    <location>
        <begin position="1024"/>
        <end position="1061"/>
    </location>
</feature>
<dbReference type="InterPro" id="IPR001876">
    <property type="entry name" value="Znf_RanBP2"/>
</dbReference>
<dbReference type="CDD" id="cd06661">
    <property type="entry name" value="GGCT_like"/>
    <property type="match status" value="1"/>
</dbReference>
<evidence type="ECO:0000256" key="9">
    <source>
        <dbReference type="SAM" id="Coils"/>
    </source>
</evidence>
<feature type="region of interest" description="Disordered" evidence="10">
    <location>
        <begin position="969"/>
        <end position="1005"/>
    </location>
</feature>
<feature type="active site" description="Proton acceptor" evidence="6">
    <location>
        <position position="120"/>
    </location>
</feature>
<feature type="region of interest" description="Disordered" evidence="10">
    <location>
        <begin position="367"/>
        <end position="484"/>
    </location>
</feature>
<feature type="region of interest" description="Disordered" evidence="10">
    <location>
        <begin position="216"/>
        <end position="245"/>
    </location>
</feature>
<evidence type="ECO:0000256" key="5">
    <source>
        <dbReference type="ARBA" id="ARBA00023239"/>
    </source>
</evidence>
<dbReference type="InterPro" id="IPR047558">
    <property type="entry name" value="BRcat_RBR_HOIL1"/>
</dbReference>
<feature type="compositionally biased region" description="Basic residues" evidence="10">
    <location>
        <begin position="332"/>
        <end position="343"/>
    </location>
</feature>
<feature type="binding site" evidence="7">
    <location>
        <begin position="44"/>
        <end position="49"/>
    </location>
    <ligand>
        <name>substrate</name>
    </ligand>
</feature>
<evidence type="ECO:0000256" key="6">
    <source>
        <dbReference type="PIRSR" id="PIRSR617939-1"/>
    </source>
</evidence>
<evidence type="ECO:0000256" key="10">
    <source>
        <dbReference type="SAM" id="MobiDB-lite"/>
    </source>
</evidence>
<reference evidence="13 14" key="1">
    <citation type="submission" date="2020-02" db="EMBL/GenBank/DDBJ databases">
        <authorList>
            <person name="Ferguson B K."/>
        </authorList>
    </citation>
    <scope>NUCLEOTIDE SEQUENCE [LARGE SCALE GENOMIC DNA]</scope>
</reference>
<keyword evidence="2" id="KW-0479">Metal-binding</keyword>